<name>W3WTF5_PESFW</name>
<reference evidence="2" key="1">
    <citation type="journal article" date="2015" name="BMC Genomics">
        <title>Genomic and transcriptomic analysis of the endophytic fungus Pestalotiopsis fici reveals its lifestyle and high potential for synthesis of natural products.</title>
        <authorList>
            <person name="Wang X."/>
            <person name="Zhang X."/>
            <person name="Liu L."/>
            <person name="Xiang M."/>
            <person name="Wang W."/>
            <person name="Sun X."/>
            <person name="Che Y."/>
            <person name="Guo L."/>
            <person name="Liu G."/>
            <person name="Guo L."/>
            <person name="Wang C."/>
            <person name="Yin W.B."/>
            <person name="Stadler M."/>
            <person name="Zhang X."/>
            <person name="Liu X."/>
        </authorList>
    </citation>
    <scope>NUCLEOTIDE SEQUENCE [LARGE SCALE GENOMIC DNA]</scope>
    <source>
        <strain evidence="2">W106-1 / CGMCC3.15140</strain>
    </source>
</reference>
<dbReference type="GeneID" id="19275981"/>
<dbReference type="AlphaFoldDB" id="W3WTF5"/>
<evidence type="ECO:0008006" key="3">
    <source>
        <dbReference type="Google" id="ProtNLM"/>
    </source>
</evidence>
<dbReference type="STRING" id="1229662.W3WTF5"/>
<dbReference type="Proteomes" id="UP000030651">
    <property type="component" value="Unassembled WGS sequence"/>
</dbReference>
<evidence type="ECO:0000313" key="1">
    <source>
        <dbReference type="EMBL" id="ETS77094.1"/>
    </source>
</evidence>
<proteinExistence type="predicted"/>
<dbReference type="InParanoid" id="W3WTF5"/>
<protein>
    <recommendedName>
        <fullName evidence="3">F-box domain-containing protein</fullName>
    </recommendedName>
</protein>
<keyword evidence="2" id="KW-1185">Reference proteome</keyword>
<dbReference type="RefSeq" id="XP_007837740.1">
    <property type="nucleotide sequence ID" value="XM_007839549.1"/>
</dbReference>
<evidence type="ECO:0000313" key="2">
    <source>
        <dbReference type="Proteomes" id="UP000030651"/>
    </source>
</evidence>
<dbReference type="KEGG" id="pfy:PFICI_10968"/>
<sequence length="186" mass="21606">MPAAPPLPLELCFFVAQYLRNSDVKSLRLVCKDFWGKFHLRLDRVFLSANPLNIEVFRSIADHDTFRRGIVEIIWDDARLGGDVRSNEQRELEDNLGYYLSSDDDDAAEMEAARSIDGAPRWYKILCRQSIADLNRRSRIGRNRPATQARLRQLVEKLPSTESWKYYKHLWEQQQQALDHGADAEA</sequence>
<dbReference type="EMBL" id="KI912116">
    <property type="protein sequence ID" value="ETS77094.1"/>
    <property type="molecule type" value="Genomic_DNA"/>
</dbReference>
<dbReference type="HOGENOM" id="CLU_021598_1_0_1"/>
<gene>
    <name evidence="1" type="ORF">PFICI_10968</name>
</gene>
<organism evidence="1 2">
    <name type="scientific">Pestalotiopsis fici (strain W106-1 / CGMCC3.15140)</name>
    <dbReference type="NCBI Taxonomy" id="1229662"/>
    <lineage>
        <taxon>Eukaryota</taxon>
        <taxon>Fungi</taxon>
        <taxon>Dikarya</taxon>
        <taxon>Ascomycota</taxon>
        <taxon>Pezizomycotina</taxon>
        <taxon>Sordariomycetes</taxon>
        <taxon>Xylariomycetidae</taxon>
        <taxon>Amphisphaeriales</taxon>
        <taxon>Sporocadaceae</taxon>
        <taxon>Pestalotiopsis</taxon>
    </lineage>
</organism>
<accession>W3WTF5</accession>
<dbReference type="OMA" id="HACEENL"/>
<dbReference type="OrthoDB" id="5422579at2759"/>